<dbReference type="InterPro" id="IPR022572">
    <property type="entry name" value="DNA_rep/recomb_RecO_N"/>
</dbReference>
<dbReference type="Proteomes" id="UP000430508">
    <property type="component" value="Chromosome"/>
</dbReference>
<dbReference type="InterPro" id="IPR012340">
    <property type="entry name" value="NA-bd_OB-fold"/>
</dbReference>
<dbReference type="EMBL" id="CP046996">
    <property type="protein sequence ID" value="QGZ99755.1"/>
    <property type="molecule type" value="Genomic_DNA"/>
</dbReference>
<evidence type="ECO:0000256" key="5">
    <source>
        <dbReference type="ARBA" id="ARBA00023204"/>
    </source>
</evidence>
<dbReference type="PANTHER" id="PTHR33991">
    <property type="entry name" value="DNA REPAIR PROTEIN RECO"/>
    <property type="match status" value="1"/>
</dbReference>
<reference evidence="9 10" key="1">
    <citation type="submission" date="2019-12" db="EMBL/GenBank/DDBJ databases">
        <title>Sequence classification of anaerobic respiratory reductive dehalogenases: First we see many, then we see few.</title>
        <authorList>
            <person name="Molenda O."/>
            <person name="Puentes Jacome L.A."/>
            <person name="Cao X."/>
            <person name="Nesbo C.L."/>
            <person name="Tang S."/>
            <person name="Morson N."/>
            <person name="Patron J."/>
            <person name="Lomheim L."/>
            <person name="Wishart D.S."/>
            <person name="Edwards E.A."/>
        </authorList>
    </citation>
    <scope>NUCLEOTIDE SEQUENCE [LARGE SCALE GENOMIC DNA]</scope>
    <source>
        <strain evidence="9 10">12DCA</strain>
    </source>
</reference>
<dbReference type="SUPFAM" id="SSF50249">
    <property type="entry name" value="Nucleic acid-binding proteins"/>
    <property type="match status" value="1"/>
</dbReference>
<evidence type="ECO:0000259" key="8">
    <source>
        <dbReference type="Pfam" id="PF11967"/>
    </source>
</evidence>
<keyword evidence="3 7" id="KW-0227">DNA damage</keyword>
<dbReference type="InterPro" id="IPR042242">
    <property type="entry name" value="RecO_C"/>
</dbReference>
<evidence type="ECO:0000256" key="7">
    <source>
        <dbReference type="HAMAP-Rule" id="MF_00201"/>
    </source>
</evidence>
<dbReference type="Pfam" id="PF11967">
    <property type="entry name" value="RecO_N"/>
    <property type="match status" value="1"/>
</dbReference>
<evidence type="ECO:0000313" key="9">
    <source>
        <dbReference type="EMBL" id="QGZ99755.1"/>
    </source>
</evidence>
<keyword evidence="4 7" id="KW-0233">DNA recombination</keyword>
<accession>A0A857DHQ2</accession>
<dbReference type="InterPro" id="IPR003717">
    <property type="entry name" value="RecO"/>
</dbReference>
<evidence type="ECO:0000256" key="2">
    <source>
        <dbReference type="ARBA" id="ARBA00021310"/>
    </source>
</evidence>
<proteinExistence type="inferred from homology"/>
<dbReference type="GO" id="GO:0006310">
    <property type="term" value="P:DNA recombination"/>
    <property type="evidence" value="ECO:0007669"/>
    <property type="project" value="UniProtKB-UniRule"/>
</dbReference>
<dbReference type="PANTHER" id="PTHR33991:SF1">
    <property type="entry name" value="DNA REPAIR PROTEIN RECO"/>
    <property type="match status" value="1"/>
</dbReference>
<evidence type="ECO:0000256" key="6">
    <source>
        <dbReference type="ARBA" id="ARBA00033409"/>
    </source>
</evidence>
<protein>
    <recommendedName>
        <fullName evidence="2 7">DNA repair protein RecO</fullName>
    </recommendedName>
    <alternativeName>
        <fullName evidence="6 7">Recombination protein O</fullName>
    </alternativeName>
</protein>
<name>A0A857DHQ2_9FIRM</name>
<organism evidence="9 10">
    <name type="scientific">Dehalobacter restrictus</name>
    <dbReference type="NCBI Taxonomy" id="55583"/>
    <lineage>
        <taxon>Bacteria</taxon>
        <taxon>Bacillati</taxon>
        <taxon>Bacillota</taxon>
        <taxon>Clostridia</taxon>
        <taxon>Eubacteriales</taxon>
        <taxon>Desulfitobacteriaceae</taxon>
        <taxon>Dehalobacter</taxon>
    </lineage>
</organism>
<dbReference type="RefSeq" id="WP_025205222.1">
    <property type="nucleotide sequence ID" value="NZ_CP046996.1"/>
</dbReference>
<dbReference type="AlphaFoldDB" id="A0A857DHQ2"/>
<dbReference type="InterPro" id="IPR037278">
    <property type="entry name" value="ARFGAP/RecO"/>
</dbReference>
<keyword evidence="5 7" id="KW-0234">DNA repair</keyword>
<dbReference type="NCBIfam" id="TIGR00613">
    <property type="entry name" value="reco"/>
    <property type="match status" value="1"/>
</dbReference>
<dbReference type="SUPFAM" id="SSF57863">
    <property type="entry name" value="ArfGap/RecO-like zinc finger"/>
    <property type="match status" value="1"/>
</dbReference>
<dbReference type="Gene3D" id="2.40.50.140">
    <property type="entry name" value="Nucleic acid-binding proteins"/>
    <property type="match status" value="1"/>
</dbReference>
<dbReference type="GO" id="GO:0043590">
    <property type="term" value="C:bacterial nucleoid"/>
    <property type="evidence" value="ECO:0007669"/>
    <property type="project" value="TreeGrafter"/>
</dbReference>
<dbReference type="GO" id="GO:0006302">
    <property type="term" value="P:double-strand break repair"/>
    <property type="evidence" value="ECO:0007669"/>
    <property type="project" value="TreeGrafter"/>
</dbReference>
<dbReference type="HAMAP" id="MF_00201">
    <property type="entry name" value="RecO"/>
    <property type="match status" value="1"/>
</dbReference>
<evidence type="ECO:0000313" key="10">
    <source>
        <dbReference type="Proteomes" id="UP000430508"/>
    </source>
</evidence>
<sequence length="247" mass="28367">MAVYQADAIVIRSREYGESDRLITLFSREKGKLEAVAKGVRKPKSTQRGGTQLFTYADFLLYRGKTLDTVNQAQPRENFIHLWDDFDRTITASAMVELLDISTVREQPDPELFTLTLSFLFLLKHLDPYMAQAAYALRLMHLQGYLPSMEGCTECGGDLSGEQVYLSAEAGGFLCAACKNNRIVIALNPGSLALMRQLYQADFVKIDRLRWNKKMRQEILESLCHYCEQKFERKLLAWRQGSEFWNK</sequence>
<comment type="function">
    <text evidence="7">Involved in DNA repair and RecF pathway recombination.</text>
</comment>
<comment type="similarity">
    <text evidence="1 7">Belongs to the RecO family.</text>
</comment>
<evidence type="ECO:0000256" key="1">
    <source>
        <dbReference type="ARBA" id="ARBA00007452"/>
    </source>
</evidence>
<feature type="domain" description="DNA replication/recombination mediator RecO N-terminal" evidence="8">
    <location>
        <begin position="1"/>
        <end position="79"/>
    </location>
</feature>
<dbReference type="Gene3D" id="1.20.1440.120">
    <property type="entry name" value="Recombination protein O, C-terminal domain"/>
    <property type="match status" value="1"/>
</dbReference>
<evidence type="ECO:0000256" key="3">
    <source>
        <dbReference type="ARBA" id="ARBA00022763"/>
    </source>
</evidence>
<dbReference type="Pfam" id="PF02565">
    <property type="entry name" value="RecO_C"/>
    <property type="match status" value="1"/>
</dbReference>
<evidence type="ECO:0000256" key="4">
    <source>
        <dbReference type="ARBA" id="ARBA00023172"/>
    </source>
</evidence>
<gene>
    <name evidence="7 9" type="primary">recO</name>
    <name evidence="9" type="ORF">GQ588_03345</name>
</gene>